<evidence type="ECO:0000313" key="3">
    <source>
        <dbReference type="EnsemblPlants" id="OB03G26190.1"/>
    </source>
</evidence>
<organism evidence="3">
    <name type="scientific">Oryza brachyantha</name>
    <name type="common">malo sina</name>
    <dbReference type="NCBI Taxonomy" id="4533"/>
    <lineage>
        <taxon>Eukaryota</taxon>
        <taxon>Viridiplantae</taxon>
        <taxon>Streptophyta</taxon>
        <taxon>Embryophyta</taxon>
        <taxon>Tracheophyta</taxon>
        <taxon>Spermatophyta</taxon>
        <taxon>Magnoliopsida</taxon>
        <taxon>Liliopsida</taxon>
        <taxon>Poales</taxon>
        <taxon>Poaceae</taxon>
        <taxon>BOP clade</taxon>
        <taxon>Oryzoideae</taxon>
        <taxon>Oryzeae</taxon>
        <taxon>Oryzinae</taxon>
        <taxon>Oryza</taxon>
    </lineage>
</organism>
<accession>J3LNJ3</accession>
<feature type="transmembrane region" description="Helical" evidence="2">
    <location>
        <begin position="12"/>
        <end position="29"/>
    </location>
</feature>
<reference evidence="3" key="1">
    <citation type="journal article" date="2013" name="Nat. Commun.">
        <title>Whole-genome sequencing of Oryza brachyantha reveals mechanisms underlying Oryza genome evolution.</title>
        <authorList>
            <person name="Chen J."/>
            <person name="Huang Q."/>
            <person name="Gao D."/>
            <person name="Wang J."/>
            <person name="Lang Y."/>
            <person name="Liu T."/>
            <person name="Li B."/>
            <person name="Bai Z."/>
            <person name="Luis Goicoechea J."/>
            <person name="Liang C."/>
            <person name="Chen C."/>
            <person name="Zhang W."/>
            <person name="Sun S."/>
            <person name="Liao Y."/>
            <person name="Zhang X."/>
            <person name="Yang L."/>
            <person name="Song C."/>
            <person name="Wang M."/>
            <person name="Shi J."/>
            <person name="Liu G."/>
            <person name="Liu J."/>
            <person name="Zhou H."/>
            <person name="Zhou W."/>
            <person name="Yu Q."/>
            <person name="An N."/>
            <person name="Chen Y."/>
            <person name="Cai Q."/>
            <person name="Wang B."/>
            <person name="Liu B."/>
            <person name="Min J."/>
            <person name="Huang Y."/>
            <person name="Wu H."/>
            <person name="Li Z."/>
            <person name="Zhang Y."/>
            <person name="Yin Y."/>
            <person name="Song W."/>
            <person name="Jiang J."/>
            <person name="Jackson S.A."/>
            <person name="Wing R.A."/>
            <person name="Wang J."/>
            <person name="Chen M."/>
        </authorList>
    </citation>
    <scope>NUCLEOTIDE SEQUENCE [LARGE SCALE GENOMIC DNA]</scope>
    <source>
        <strain evidence="3">cv. IRGC 101232</strain>
    </source>
</reference>
<feature type="compositionally biased region" description="Basic and acidic residues" evidence="1">
    <location>
        <begin position="82"/>
        <end position="111"/>
    </location>
</feature>
<proteinExistence type="predicted"/>
<evidence type="ECO:0000256" key="2">
    <source>
        <dbReference type="SAM" id="Phobius"/>
    </source>
</evidence>
<evidence type="ECO:0000256" key="1">
    <source>
        <dbReference type="SAM" id="MobiDB-lite"/>
    </source>
</evidence>
<protein>
    <submittedName>
        <fullName evidence="3">Uncharacterized protein</fullName>
    </submittedName>
</protein>
<dbReference type="EnsemblPlants" id="OB03G26190.1">
    <property type="protein sequence ID" value="OB03G26190.1"/>
    <property type="gene ID" value="OB03G26190"/>
</dbReference>
<keyword evidence="2" id="KW-0812">Transmembrane</keyword>
<dbReference type="HOGENOM" id="CLU_1763584_0_0_1"/>
<feature type="region of interest" description="Disordered" evidence="1">
    <location>
        <begin position="60"/>
        <end position="124"/>
    </location>
</feature>
<sequence length="148" mass="16575">MASSASPSSPPPPSSVVLGLIPLLLLLLLRQGRQDHRLLLRKNDLPDRLLRDAERRGELGAEQGVEHGGVADQELRVVPPRGRREAEEHERPAARRHLAEREEARDVEHVAGAHRGAHRQRPVREDDLDAACAAEHHAVLRRPRVHVR</sequence>
<dbReference type="Proteomes" id="UP000006038">
    <property type="component" value="Chromosome 3"/>
</dbReference>
<reference evidence="3" key="2">
    <citation type="submission" date="2013-04" db="UniProtKB">
        <authorList>
            <consortium name="EnsemblPlants"/>
        </authorList>
    </citation>
    <scope>IDENTIFICATION</scope>
</reference>
<keyword evidence="2" id="KW-1133">Transmembrane helix</keyword>
<dbReference type="AlphaFoldDB" id="J3LNJ3"/>
<keyword evidence="2" id="KW-0472">Membrane</keyword>
<dbReference type="Gramene" id="OB03G26190.1">
    <property type="protein sequence ID" value="OB03G26190.1"/>
    <property type="gene ID" value="OB03G26190"/>
</dbReference>
<name>J3LNJ3_ORYBR</name>
<keyword evidence="4" id="KW-1185">Reference proteome</keyword>
<evidence type="ECO:0000313" key="4">
    <source>
        <dbReference type="Proteomes" id="UP000006038"/>
    </source>
</evidence>